<dbReference type="OrthoDB" id="10052789at2759"/>
<sequence length="116" mass="13645">MKRDDVYCVIYLEDSKNAQGEYSLYKSTEELCSLIHHLILPGTTKISDKMKSYRDLNNQGYWRLRVNQCVNLVDPDTGAYTNNIERIWIDVRTTIPMHKLRKIPSSGYLTELLFKR</sequence>
<reference evidence="2 3" key="1">
    <citation type="journal article" date="2014" name="Genome Biol. Evol.">
        <title>The genome of the myxosporean Thelohanellus kitauei shows adaptations to nutrient acquisition within its fish host.</title>
        <authorList>
            <person name="Yang Y."/>
            <person name="Xiong J."/>
            <person name="Zhou Z."/>
            <person name="Huo F."/>
            <person name="Miao W."/>
            <person name="Ran C."/>
            <person name="Liu Y."/>
            <person name="Zhang J."/>
            <person name="Feng J."/>
            <person name="Wang M."/>
            <person name="Wang M."/>
            <person name="Wang L."/>
            <person name="Yao B."/>
        </authorList>
    </citation>
    <scope>NUCLEOTIDE SEQUENCE [LARGE SCALE GENOMIC DNA]</scope>
    <source>
        <strain evidence="2">Wuqing</strain>
    </source>
</reference>
<dbReference type="Pfam" id="PF12762">
    <property type="entry name" value="DDE_Tnp_IS1595"/>
    <property type="match status" value="1"/>
</dbReference>
<dbReference type="OMA" id="IERIWID"/>
<proteinExistence type="predicted"/>
<protein>
    <recommendedName>
        <fullName evidence="1">ISXO2-like transposase domain-containing protein</fullName>
    </recommendedName>
</protein>
<dbReference type="Proteomes" id="UP000031668">
    <property type="component" value="Unassembled WGS sequence"/>
</dbReference>
<dbReference type="InterPro" id="IPR053164">
    <property type="entry name" value="IS1016-like_transposase"/>
</dbReference>
<dbReference type="InterPro" id="IPR024445">
    <property type="entry name" value="Tnp_ISXO2-like"/>
</dbReference>
<evidence type="ECO:0000259" key="1">
    <source>
        <dbReference type="Pfam" id="PF12762"/>
    </source>
</evidence>
<gene>
    <name evidence="2" type="ORF">RF11_15873</name>
</gene>
<dbReference type="AlphaFoldDB" id="A0A0C2N8Q3"/>
<feature type="domain" description="ISXO2-like transposase" evidence="1">
    <location>
        <begin position="26"/>
        <end position="115"/>
    </location>
</feature>
<dbReference type="PANTHER" id="PTHR47163">
    <property type="entry name" value="DDE_TNP_IS1595 DOMAIN-CONTAINING PROTEIN"/>
    <property type="match status" value="1"/>
</dbReference>
<dbReference type="PANTHER" id="PTHR47163:SF2">
    <property type="entry name" value="SI:DKEY-17M8.2"/>
    <property type="match status" value="1"/>
</dbReference>
<evidence type="ECO:0000313" key="2">
    <source>
        <dbReference type="EMBL" id="KII70302.1"/>
    </source>
</evidence>
<name>A0A0C2N8Q3_THEKT</name>
<dbReference type="EMBL" id="JWZT01002099">
    <property type="protein sequence ID" value="KII70302.1"/>
    <property type="molecule type" value="Genomic_DNA"/>
</dbReference>
<evidence type="ECO:0000313" key="3">
    <source>
        <dbReference type="Proteomes" id="UP000031668"/>
    </source>
</evidence>
<organism evidence="2 3">
    <name type="scientific">Thelohanellus kitauei</name>
    <name type="common">Myxosporean</name>
    <dbReference type="NCBI Taxonomy" id="669202"/>
    <lineage>
        <taxon>Eukaryota</taxon>
        <taxon>Metazoa</taxon>
        <taxon>Cnidaria</taxon>
        <taxon>Myxozoa</taxon>
        <taxon>Myxosporea</taxon>
        <taxon>Bivalvulida</taxon>
        <taxon>Platysporina</taxon>
        <taxon>Myxobolidae</taxon>
        <taxon>Thelohanellus</taxon>
    </lineage>
</organism>
<comment type="caution">
    <text evidence="2">The sequence shown here is derived from an EMBL/GenBank/DDBJ whole genome shotgun (WGS) entry which is preliminary data.</text>
</comment>
<accession>A0A0C2N8Q3</accession>
<keyword evidence="3" id="KW-1185">Reference proteome</keyword>